<evidence type="ECO:0000313" key="1">
    <source>
        <dbReference type="EMBL" id="JAD19557.1"/>
    </source>
</evidence>
<proteinExistence type="predicted"/>
<accession>A0A0A8Y697</accession>
<name>A0A0A8Y697_ARUDO</name>
<organism evidence="1">
    <name type="scientific">Arundo donax</name>
    <name type="common">Giant reed</name>
    <name type="synonym">Donax arundinaceus</name>
    <dbReference type="NCBI Taxonomy" id="35708"/>
    <lineage>
        <taxon>Eukaryota</taxon>
        <taxon>Viridiplantae</taxon>
        <taxon>Streptophyta</taxon>
        <taxon>Embryophyta</taxon>
        <taxon>Tracheophyta</taxon>
        <taxon>Spermatophyta</taxon>
        <taxon>Magnoliopsida</taxon>
        <taxon>Liliopsida</taxon>
        <taxon>Poales</taxon>
        <taxon>Poaceae</taxon>
        <taxon>PACMAD clade</taxon>
        <taxon>Arundinoideae</taxon>
        <taxon>Arundineae</taxon>
        <taxon>Arundo</taxon>
    </lineage>
</organism>
<dbReference type="AlphaFoldDB" id="A0A0A8Y697"/>
<reference evidence="1" key="2">
    <citation type="journal article" date="2015" name="Data Brief">
        <title>Shoot transcriptome of the giant reed, Arundo donax.</title>
        <authorList>
            <person name="Barrero R.A."/>
            <person name="Guerrero F.D."/>
            <person name="Moolhuijzen P."/>
            <person name="Goolsby J.A."/>
            <person name="Tidwell J."/>
            <person name="Bellgard S.E."/>
            <person name="Bellgard M.I."/>
        </authorList>
    </citation>
    <scope>NUCLEOTIDE SEQUENCE</scope>
    <source>
        <tissue evidence="1">Shoot tissue taken approximately 20 cm above the soil surface</tissue>
    </source>
</reference>
<protein>
    <submittedName>
        <fullName evidence="1">Uncharacterized protein</fullName>
    </submittedName>
</protein>
<sequence length="37" mass="4310">MYIKKREKENTDLLVSIHNVQVHMPISGNSNVRIMDV</sequence>
<reference evidence="1" key="1">
    <citation type="submission" date="2014-09" db="EMBL/GenBank/DDBJ databases">
        <authorList>
            <person name="Magalhaes I.L.F."/>
            <person name="Oliveira U."/>
            <person name="Santos F.R."/>
            <person name="Vidigal T.H.D.A."/>
            <person name="Brescovit A.D."/>
            <person name="Santos A.J."/>
        </authorList>
    </citation>
    <scope>NUCLEOTIDE SEQUENCE</scope>
    <source>
        <tissue evidence="1">Shoot tissue taken approximately 20 cm above the soil surface</tissue>
    </source>
</reference>
<dbReference type="EMBL" id="GBRH01278338">
    <property type="protein sequence ID" value="JAD19557.1"/>
    <property type="molecule type" value="Transcribed_RNA"/>
</dbReference>